<dbReference type="EMBL" id="AGWY01000007">
    <property type="protein sequence ID" value="EKS37788.1"/>
    <property type="molecule type" value="Genomic_DNA"/>
</dbReference>
<comment type="caution">
    <text evidence="2">The sequence shown here is derived from an EMBL/GenBank/DDBJ whole genome shotgun (WGS) entry which is preliminary data.</text>
</comment>
<keyword evidence="1" id="KW-0812">Transmembrane</keyword>
<protein>
    <submittedName>
        <fullName evidence="2">Uncharacterized protein</fullName>
    </submittedName>
</protein>
<name>K8PHI2_9BRAD</name>
<gene>
    <name evidence="2" type="ORF">HMPREF9696_01738</name>
</gene>
<evidence type="ECO:0000256" key="1">
    <source>
        <dbReference type="SAM" id="Phobius"/>
    </source>
</evidence>
<keyword evidence="1" id="KW-0472">Membrane</keyword>
<feature type="transmembrane region" description="Helical" evidence="1">
    <location>
        <begin position="6"/>
        <end position="29"/>
    </location>
</feature>
<reference evidence="2 3" key="1">
    <citation type="submission" date="2012-04" db="EMBL/GenBank/DDBJ databases">
        <title>The Genome Sequence of Afipia clevelandensis ATCC 49720.</title>
        <authorList>
            <consortium name="The Broad Institute Genome Sequencing Platform"/>
            <person name="Earl A."/>
            <person name="Ward D."/>
            <person name="Feldgarden M."/>
            <person name="Gevers D."/>
            <person name="Huys G."/>
            <person name="Walker B."/>
            <person name="Young S.K."/>
            <person name="Zeng Q."/>
            <person name="Gargeya S."/>
            <person name="Fitzgerald M."/>
            <person name="Haas B."/>
            <person name="Abouelleil A."/>
            <person name="Alvarado L."/>
            <person name="Arachchi H.M."/>
            <person name="Berlin A."/>
            <person name="Chapman S.B."/>
            <person name="Goldberg J."/>
            <person name="Griggs A."/>
            <person name="Gujja S."/>
            <person name="Hansen M."/>
            <person name="Howarth C."/>
            <person name="Imamovic A."/>
            <person name="Larimer J."/>
            <person name="McCowen C."/>
            <person name="Montmayeur A."/>
            <person name="Murphy C."/>
            <person name="Neiman D."/>
            <person name="Pearson M."/>
            <person name="Priest M."/>
            <person name="Roberts A."/>
            <person name="Saif S."/>
            <person name="Shea T."/>
            <person name="Sisk P."/>
            <person name="Sykes S."/>
            <person name="Wortman J."/>
            <person name="Nusbaum C."/>
            <person name="Birren B."/>
        </authorList>
    </citation>
    <scope>NUCLEOTIDE SEQUENCE [LARGE SCALE GENOMIC DNA]</scope>
    <source>
        <strain evidence="2 3">ATCC 49720</strain>
    </source>
</reference>
<evidence type="ECO:0000313" key="3">
    <source>
        <dbReference type="Proteomes" id="UP000001095"/>
    </source>
</evidence>
<evidence type="ECO:0000313" key="2">
    <source>
        <dbReference type="EMBL" id="EKS37788.1"/>
    </source>
</evidence>
<proteinExistence type="predicted"/>
<sequence>MRTWTWDIALALFLMGITTSIGVLIGMMVSMS</sequence>
<accession>K8PHI2</accession>
<dbReference type="AlphaFoldDB" id="K8PHI2"/>
<dbReference type="Proteomes" id="UP000001095">
    <property type="component" value="Unassembled WGS sequence"/>
</dbReference>
<keyword evidence="3" id="KW-1185">Reference proteome</keyword>
<dbReference type="HOGENOM" id="CLU_3387676_0_0_5"/>
<keyword evidence="1" id="KW-1133">Transmembrane helix</keyword>
<organism evidence="2 3">
    <name type="scientific">Afipia clevelandensis ATCC 49720</name>
    <dbReference type="NCBI Taxonomy" id="883079"/>
    <lineage>
        <taxon>Bacteria</taxon>
        <taxon>Pseudomonadati</taxon>
        <taxon>Pseudomonadota</taxon>
        <taxon>Alphaproteobacteria</taxon>
        <taxon>Hyphomicrobiales</taxon>
        <taxon>Nitrobacteraceae</taxon>
        <taxon>Afipia</taxon>
    </lineage>
</organism>